<evidence type="ECO:0000259" key="3">
    <source>
        <dbReference type="Pfam" id="PF00561"/>
    </source>
</evidence>
<accession>A0A1W5CVT0</accession>
<comment type="similarity">
    <text evidence="2">Belongs to the AB hydrolase superfamily. Epoxide hydrolase family.</text>
</comment>
<keyword evidence="5" id="KW-1185">Reference proteome</keyword>
<dbReference type="InterPro" id="IPR029058">
    <property type="entry name" value="AB_hydrolase_fold"/>
</dbReference>
<protein>
    <submittedName>
        <fullName evidence="4">Epoxide hydrolase</fullName>
    </submittedName>
</protein>
<evidence type="ECO:0000313" key="5">
    <source>
        <dbReference type="Proteomes" id="UP000192927"/>
    </source>
</evidence>
<dbReference type="InterPro" id="IPR000073">
    <property type="entry name" value="AB_hydrolase_1"/>
</dbReference>
<dbReference type="Pfam" id="PF00561">
    <property type="entry name" value="Abhydrolase_1"/>
    <property type="match status" value="1"/>
</dbReference>
<dbReference type="SUPFAM" id="SSF53474">
    <property type="entry name" value="alpha/beta-Hydrolases"/>
    <property type="match status" value="1"/>
</dbReference>
<reference evidence="5" key="1">
    <citation type="submission" date="2017-03" db="EMBL/GenBank/DDBJ databases">
        <authorList>
            <person name="Sharma R."/>
            <person name="Thines M."/>
        </authorList>
    </citation>
    <scope>NUCLEOTIDE SEQUENCE [LARGE SCALE GENOMIC DNA]</scope>
</reference>
<dbReference type="PRINTS" id="PR00412">
    <property type="entry name" value="EPOXHYDRLASE"/>
</dbReference>
<dbReference type="PRINTS" id="PR00111">
    <property type="entry name" value="ABHYDROLASE"/>
</dbReference>
<dbReference type="Proteomes" id="UP000192927">
    <property type="component" value="Unassembled WGS sequence"/>
</dbReference>
<dbReference type="PANTHER" id="PTHR43329">
    <property type="entry name" value="EPOXIDE HYDROLASE"/>
    <property type="match status" value="1"/>
</dbReference>
<feature type="domain" description="AB hydrolase-1" evidence="3">
    <location>
        <begin position="43"/>
        <end position="372"/>
    </location>
</feature>
<dbReference type="Gene3D" id="3.40.50.1820">
    <property type="entry name" value="alpha/beta hydrolase"/>
    <property type="match status" value="1"/>
</dbReference>
<sequence>MAEDPSTQLPPLNLPTGLTERYITSEASELTYHIIEAGSRRKPLLILLHGFPEIAYSWRKIMPRLGRDYRVVAVDQRGYGRTTGWDYSSFGEVDLRTFSVTNLIRDIVVLVHALGYHQVHCVVGHDFGAVAASLCALARPDFFHRVVLMSHPFKGSSKLPFDVENPKDSTQGSQPDIHQELAALSEPRKHYKWYYSTAPANAEMSPPDGLHEFLRGYFHLKSADWAGNDPHPLQAWSATELAKMPYYYIMPLKAGMRQAVAKDMSHEDHQQVHNSSSRWLPDSELEVYVNEWARTGFQGGLNWYRVQTDPKWLKDADLFAGKTIEVPCLFISGTKDWGIYQEPGVVERMADVCKDFRGVKMIEGAGHWVQQEQPERVVEEILDFLRS</sequence>
<dbReference type="InterPro" id="IPR000639">
    <property type="entry name" value="Epox_hydrolase-like"/>
</dbReference>
<name>A0A1W5CVT0_9LECA</name>
<evidence type="ECO:0000313" key="4">
    <source>
        <dbReference type="EMBL" id="SLM34890.1"/>
    </source>
</evidence>
<proteinExistence type="inferred from homology"/>
<organism evidence="4 5">
    <name type="scientific">Lasallia pustulata</name>
    <dbReference type="NCBI Taxonomy" id="136370"/>
    <lineage>
        <taxon>Eukaryota</taxon>
        <taxon>Fungi</taxon>
        <taxon>Dikarya</taxon>
        <taxon>Ascomycota</taxon>
        <taxon>Pezizomycotina</taxon>
        <taxon>Lecanoromycetes</taxon>
        <taxon>OSLEUM clade</taxon>
        <taxon>Umbilicariomycetidae</taxon>
        <taxon>Umbilicariales</taxon>
        <taxon>Umbilicariaceae</taxon>
        <taxon>Lasallia</taxon>
    </lineage>
</organism>
<dbReference type="EMBL" id="FWEW01000437">
    <property type="protein sequence ID" value="SLM34890.1"/>
    <property type="molecule type" value="Genomic_DNA"/>
</dbReference>
<keyword evidence="1 4" id="KW-0378">Hydrolase</keyword>
<dbReference type="GO" id="GO:0016787">
    <property type="term" value="F:hydrolase activity"/>
    <property type="evidence" value="ECO:0007669"/>
    <property type="project" value="UniProtKB-KW"/>
</dbReference>
<dbReference type="AlphaFoldDB" id="A0A1W5CVT0"/>
<evidence type="ECO:0000256" key="2">
    <source>
        <dbReference type="ARBA" id="ARBA00038334"/>
    </source>
</evidence>
<evidence type="ECO:0000256" key="1">
    <source>
        <dbReference type="ARBA" id="ARBA00022801"/>
    </source>
</evidence>